<dbReference type="Proteomes" id="UP000232638">
    <property type="component" value="Chromosome"/>
</dbReference>
<dbReference type="AlphaFoldDB" id="A0A2K8U3H6"/>
<evidence type="ECO:0000313" key="1">
    <source>
        <dbReference type="EMBL" id="AUB80144.1"/>
    </source>
</evidence>
<sequence>MGAFVSIGEGRLLQSHGLTSQVYVPILRAIFQEKYSEGCIAIDFSLDDVRRAAEKLGITARNPADVVYRMRSRTVLPAEIIALGFYILRQVGRGKYRLEKAVSTVIDLPDTKPIEALDLTPIPVRRLLPEDLADVDEQALLTVASYCKLFDHFTGLRIYRLRSHVRKSVVGIGQAELDELDVGVAFRDDEIPVVVPIEAKAVADPVNRVQISAMVAFSGDYFPDHEVRPLALKVDERGLMHILEFNATTEPSDLIVVRSACYRLVLSEKQREFIRHTRPVVL</sequence>
<dbReference type="REBASE" id="226402">
    <property type="entry name" value="Tsy16TORF3655P"/>
</dbReference>
<organism evidence="1 2">
    <name type="scientific">Candidatus Thiodictyon syntrophicum</name>
    <dbReference type="NCBI Taxonomy" id="1166950"/>
    <lineage>
        <taxon>Bacteria</taxon>
        <taxon>Pseudomonadati</taxon>
        <taxon>Pseudomonadota</taxon>
        <taxon>Gammaproteobacteria</taxon>
        <taxon>Chromatiales</taxon>
        <taxon>Chromatiaceae</taxon>
        <taxon>Thiodictyon</taxon>
    </lineage>
</organism>
<accession>A0A2K8U3H6</accession>
<keyword evidence="2" id="KW-1185">Reference proteome</keyword>
<proteinExistence type="predicted"/>
<evidence type="ECO:0000313" key="2">
    <source>
        <dbReference type="Proteomes" id="UP000232638"/>
    </source>
</evidence>
<protein>
    <submittedName>
        <fullName evidence="1">Uncharacterized protein</fullName>
    </submittedName>
</protein>
<gene>
    <name evidence="1" type="ORF">THSYN_03650</name>
</gene>
<dbReference type="EMBL" id="CP020370">
    <property type="protein sequence ID" value="AUB80144.1"/>
    <property type="molecule type" value="Genomic_DNA"/>
</dbReference>
<name>A0A2K8U3H6_9GAMM</name>
<dbReference type="KEGG" id="tsy:THSYN_03650"/>
<reference evidence="1 2" key="1">
    <citation type="submission" date="2017-03" db="EMBL/GenBank/DDBJ databases">
        <title>Complete genome sequence of Candidatus 'Thiodictyon syntrophicum' sp. nov. strain Cad16T, a photolithoautotroph purple sulfur bacterium isolated from an alpine meromictic lake.</title>
        <authorList>
            <person name="Luedin S.M."/>
            <person name="Pothier J.F."/>
            <person name="Danza F."/>
            <person name="Storelli N."/>
            <person name="Wittwer M."/>
            <person name="Tonolla M."/>
        </authorList>
    </citation>
    <scope>NUCLEOTIDE SEQUENCE [LARGE SCALE GENOMIC DNA]</scope>
    <source>
        <strain evidence="1 2">Cad16T</strain>
    </source>
</reference>